<comment type="caution">
    <text evidence="1">The sequence shown here is derived from an EMBL/GenBank/DDBJ whole genome shotgun (WGS) entry which is preliminary data.</text>
</comment>
<dbReference type="InterPro" id="IPR036518">
    <property type="entry name" value="CobE/GbiG_C_sf"/>
</dbReference>
<dbReference type="GO" id="GO:0009236">
    <property type="term" value="P:cobalamin biosynthetic process"/>
    <property type="evidence" value="ECO:0007669"/>
    <property type="project" value="InterPro"/>
</dbReference>
<organism evidence="1 2">
    <name type="scientific">Fusobacterium animalis ATCC 51191</name>
    <dbReference type="NCBI Taxonomy" id="997347"/>
    <lineage>
        <taxon>Bacteria</taxon>
        <taxon>Fusobacteriati</taxon>
        <taxon>Fusobacteriota</taxon>
        <taxon>Fusobacteriia</taxon>
        <taxon>Fusobacteriales</taxon>
        <taxon>Fusobacteriaceae</taxon>
        <taxon>Fusobacterium</taxon>
    </lineage>
</organism>
<evidence type="ECO:0000313" key="1">
    <source>
        <dbReference type="EMBL" id="EGQ79358.1"/>
    </source>
</evidence>
<reference evidence="1 2" key="1">
    <citation type="submission" date="2011-05" db="EMBL/GenBank/DDBJ databases">
        <authorList>
            <person name="Muzny D."/>
            <person name="Qin X."/>
            <person name="Deng J."/>
            <person name="Jiang H."/>
            <person name="Liu Y."/>
            <person name="Qu J."/>
            <person name="Song X.-Z."/>
            <person name="Zhang L."/>
            <person name="Thornton R."/>
            <person name="Coyle M."/>
            <person name="Francisco L."/>
            <person name="Jackson L."/>
            <person name="Javaid M."/>
            <person name="Korchina V."/>
            <person name="Kovar C."/>
            <person name="Mata R."/>
            <person name="Mathew T."/>
            <person name="Ngo R."/>
            <person name="Nguyen L."/>
            <person name="Nguyen N."/>
            <person name="Okwuonu G."/>
            <person name="Ongeri F."/>
            <person name="Pham C."/>
            <person name="Simmons D."/>
            <person name="Wilczek-Boney K."/>
            <person name="Hale W."/>
            <person name="Jakkamsetti A."/>
            <person name="Pham P."/>
            <person name="Ruth R."/>
            <person name="San Lucas F."/>
            <person name="Warren J."/>
            <person name="Zhang J."/>
            <person name="Zhao Z."/>
            <person name="Zhou C."/>
            <person name="Zhu D."/>
            <person name="Lee S."/>
            <person name="Bess C."/>
            <person name="Blankenburg K."/>
            <person name="Forbes L."/>
            <person name="Fu Q."/>
            <person name="Gubbala S."/>
            <person name="Hirani K."/>
            <person name="Jayaseelan J.C."/>
            <person name="Lara F."/>
            <person name="Munidasa M."/>
            <person name="Palculict T."/>
            <person name="Patil S."/>
            <person name="Pu L.-L."/>
            <person name="Saada N."/>
            <person name="Tang L."/>
            <person name="Weissenberger G."/>
            <person name="Zhu Y."/>
            <person name="Hemphill L."/>
            <person name="Shang Y."/>
            <person name="Youmans B."/>
            <person name="Ayvaz T."/>
            <person name="Ross M."/>
            <person name="Santibanez J."/>
            <person name="Aqrawi P."/>
            <person name="Gross S."/>
            <person name="Joshi V."/>
            <person name="Fowler G."/>
            <person name="Nazareth L."/>
            <person name="Reid J."/>
            <person name="Worley K."/>
            <person name="Petrosino J."/>
            <person name="Highlander S."/>
            <person name="Gibbs R."/>
        </authorList>
    </citation>
    <scope>NUCLEOTIDE SEQUENCE [LARGE SCALE GENOMIC DNA]</scope>
    <source>
        <strain evidence="1 2">ATCC 51191</strain>
    </source>
</reference>
<dbReference type="EMBL" id="AFQD01000270">
    <property type="protein sequence ID" value="EGQ79358.1"/>
    <property type="molecule type" value="Genomic_DNA"/>
</dbReference>
<protein>
    <submittedName>
        <fullName evidence="1">Cobalamin biosynthesis protein G</fullName>
    </submittedName>
</protein>
<keyword evidence="2" id="KW-1185">Reference proteome</keyword>
<dbReference type="Gene3D" id="3.30.420.180">
    <property type="entry name" value="CobE/GbiG C-terminal domain"/>
    <property type="match status" value="1"/>
</dbReference>
<dbReference type="AlphaFoldDB" id="F9ENW2"/>
<proteinExistence type="predicted"/>
<dbReference type="HOGENOM" id="CLU_3310231_0_0_0"/>
<accession>F9ENW2</accession>
<gene>
    <name evidence="1" type="ORF">HMPREF9094_1617</name>
</gene>
<dbReference type="SUPFAM" id="SSF159664">
    <property type="entry name" value="CobE/GbiG C-terminal domain-like"/>
    <property type="match status" value="1"/>
</dbReference>
<sequence length="39" mass="4409">MSEPVALLASSSKGHFIVMKAKYNGITISIYEEEMKIYE</sequence>
<evidence type="ECO:0000313" key="2">
    <source>
        <dbReference type="Proteomes" id="UP000005392"/>
    </source>
</evidence>
<dbReference type="Proteomes" id="UP000005392">
    <property type="component" value="Unassembled WGS sequence"/>
</dbReference>
<name>F9ENW2_9FUSO</name>
<dbReference type="PATRIC" id="fig|997347.4.peg.1505"/>